<evidence type="ECO:0000313" key="1">
    <source>
        <dbReference type="EMBL" id="PIY96828.1"/>
    </source>
</evidence>
<sequence>MKNCILAQIFGLPNGDPKAEKIAHSTEKAITAFIKGEGKMRIPKSHVQVVIPMVLPNPDGSLITVTVSSRFPDTEFAGKELSFSTWLSWELADVIETAIREHLGDEVVITVI</sequence>
<dbReference type="Proteomes" id="UP000230779">
    <property type="component" value="Unassembled WGS sequence"/>
</dbReference>
<dbReference type="EMBL" id="PFMD01000027">
    <property type="protein sequence ID" value="PIY96828.1"/>
    <property type="molecule type" value="Genomic_DNA"/>
</dbReference>
<proteinExistence type="predicted"/>
<reference evidence="1 2" key="1">
    <citation type="submission" date="2017-09" db="EMBL/GenBank/DDBJ databases">
        <title>Depth-based differentiation of microbial function through sediment-hosted aquifers and enrichment of novel symbionts in the deep terrestrial subsurface.</title>
        <authorList>
            <person name="Probst A.J."/>
            <person name="Ladd B."/>
            <person name="Jarett J.K."/>
            <person name="Geller-Mcgrath D.E."/>
            <person name="Sieber C.M."/>
            <person name="Emerson J.B."/>
            <person name="Anantharaman K."/>
            <person name="Thomas B.C."/>
            <person name="Malmstrom R."/>
            <person name="Stieglmeier M."/>
            <person name="Klingl A."/>
            <person name="Woyke T."/>
            <person name="Ryan C.M."/>
            <person name="Banfield J.F."/>
        </authorList>
    </citation>
    <scope>NUCLEOTIDE SEQUENCE [LARGE SCALE GENOMIC DNA]</scope>
    <source>
        <strain evidence="1">CG_4_10_14_0_8_um_filter_42_10</strain>
    </source>
</reference>
<evidence type="ECO:0000313" key="2">
    <source>
        <dbReference type="Proteomes" id="UP000230779"/>
    </source>
</evidence>
<gene>
    <name evidence="1" type="ORF">COY66_02785</name>
</gene>
<dbReference type="AlphaFoldDB" id="A0A2M7RJ95"/>
<name>A0A2M7RJ95_9BACT</name>
<accession>A0A2M7RJ95</accession>
<protein>
    <submittedName>
        <fullName evidence="1">Uncharacterized protein</fullName>
    </submittedName>
</protein>
<organism evidence="1 2">
    <name type="scientific">Candidatus Kerfeldbacteria bacterium CG_4_10_14_0_8_um_filter_42_10</name>
    <dbReference type="NCBI Taxonomy" id="2014248"/>
    <lineage>
        <taxon>Bacteria</taxon>
        <taxon>Candidatus Kerfeldiibacteriota</taxon>
    </lineage>
</organism>
<comment type="caution">
    <text evidence="1">The sequence shown here is derived from an EMBL/GenBank/DDBJ whole genome shotgun (WGS) entry which is preliminary data.</text>
</comment>